<dbReference type="SUPFAM" id="SSF52540">
    <property type="entry name" value="P-loop containing nucleoside triphosphate hydrolases"/>
    <property type="match status" value="1"/>
</dbReference>
<gene>
    <name evidence="3" type="ORF">QOZ88_14635</name>
</gene>
<comment type="similarity">
    <text evidence="1">Belongs to the GSP E family.</text>
</comment>
<dbReference type="InterPro" id="IPR027417">
    <property type="entry name" value="P-loop_NTPase"/>
</dbReference>
<evidence type="ECO:0008006" key="5">
    <source>
        <dbReference type="Google" id="ProtNLM"/>
    </source>
</evidence>
<dbReference type="Gene3D" id="3.30.450.380">
    <property type="match status" value="1"/>
</dbReference>
<keyword evidence="4" id="KW-1185">Reference proteome</keyword>
<evidence type="ECO:0000313" key="4">
    <source>
        <dbReference type="Proteomes" id="UP001233673"/>
    </source>
</evidence>
<organism evidence="3 4">
    <name type="scientific">Blastococcus carthaginiensis</name>
    <dbReference type="NCBI Taxonomy" id="3050034"/>
    <lineage>
        <taxon>Bacteria</taxon>
        <taxon>Bacillati</taxon>
        <taxon>Actinomycetota</taxon>
        <taxon>Actinomycetes</taxon>
        <taxon>Geodermatophilales</taxon>
        <taxon>Geodermatophilaceae</taxon>
        <taxon>Blastococcus</taxon>
    </lineage>
</organism>
<feature type="region of interest" description="Disordered" evidence="2">
    <location>
        <begin position="181"/>
        <end position="226"/>
    </location>
</feature>
<evidence type="ECO:0000256" key="2">
    <source>
        <dbReference type="SAM" id="MobiDB-lite"/>
    </source>
</evidence>
<dbReference type="PANTHER" id="PTHR30486:SF6">
    <property type="entry name" value="TYPE IV PILUS RETRACTATION ATPASE PILT"/>
    <property type="match status" value="1"/>
</dbReference>
<protein>
    <recommendedName>
        <fullName evidence="5">Type II/IV secretion system protein</fullName>
    </recommendedName>
</protein>
<name>A0ABT9IE59_9ACTN</name>
<dbReference type="RefSeq" id="WP_306000481.1">
    <property type="nucleotide sequence ID" value="NZ_JASNFN010000018.1"/>
</dbReference>
<dbReference type="PANTHER" id="PTHR30486">
    <property type="entry name" value="TWITCHING MOTILITY PROTEIN PILT"/>
    <property type="match status" value="1"/>
</dbReference>
<dbReference type="Proteomes" id="UP001233673">
    <property type="component" value="Unassembled WGS sequence"/>
</dbReference>
<evidence type="ECO:0000313" key="3">
    <source>
        <dbReference type="EMBL" id="MDP5183872.1"/>
    </source>
</evidence>
<accession>A0ABT9IE59</accession>
<dbReference type="EMBL" id="JASNFN010000018">
    <property type="protein sequence ID" value="MDP5183872.1"/>
    <property type="molecule type" value="Genomic_DNA"/>
</dbReference>
<reference evidence="4" key="1">
    <citation type="submission" date="2023-05" db="EMBL/GenBank/DDBJ databases">
        <title>Draft genome of Pseudofrankia sp. BMG5.37.</title>
        <authorList>
            <person name="Gtari M."/>
            <person name="Ghodhbane F."/>
            <person name="Sbissi I."/>
        </authorList>
    </citation>
    <scope>NUCLEOTIDE SEQUENCE [LARGE SCALE GENOMIC DNA]</scope>
    <source>
        <strain evidence="4">BMG 814</strain>
    </source>
</reference>
<sequence length="226" mass="24574">MPTALDVVDGEVRELIRRRGLDPFTDPGPVRLLVRDVVADYSERSLTSALPPIGDVESVVRDVLDRVAGFGPLQRYLDDPEVEEIWVNEPGRVFVARRGRSELTTTILAPGELADLVERMLRTSGRRIDMSTPFVDAMMPDGSRLHVVIPVRTRLAGLRWVVGGRGADCCVVLAPGAVGIPGPPGGERRPKPAVRPLKSVAPHHRLPHPVGYQGTGIRVRPGSSPM</sequence>
<evidence type="ECO:0000256" key="1">
    <source>
        <dbReference type="ARBA" id="ARBA00006611"/>
    </source>
</evidence>
<dbReference type="InterPro" id="IPR050921">
    <property type="entry name" value="T4SS_GSP_E_ATPase"/>
</dbReference>
<comment type="caution">
    <text evidence="3">The sequence shown here is derived from an EMBL/GenBank/DDBJ whole genome shotgun (WGS) entry which is preliminary data.</text>
</comment>
<proteinExistence type="inferred from homology"/>